<sequence length="624" mass="70372">MNKNFAVLLLLALFLFFTETIYANELTTPSGISLSDVERFVDDYVNEYIGETTAGASIVILKDNKVVLSKGYGYGDIENQIKINPNTAVFEWGSVSKLFVWVSVMQLVEQGKIDLDEDINSYLPQGFLTKLTYDDPITMLDLMNHTAGFEENIFDTGYATESPVKSLEEGLKIAEPNQVYRPGKVVAYSNYSTSLAAYIVQLITEQDFNEYVDEHIFQKLGILDSTAYLSLGRNEQITKNKVNGYELIEKGSFKLSTPYYMSMYPSGGINGTAQDLAKFAMALMPQSDNENVLFEDENTLVTMLSQSYAINKNVPGIAHGFWEYDGKFKGLTHGGNTVSFSSNFHIVPEENFAVIIVTNQASEYDISYGLTKELVGEKEIDEGKLADLPNSQITEGKYLTTRRMNSGFLNLYYYLQPLTVKSLNANEIEVSLAGMKANYVQTSPNVYKMTKGSTMFIPTNVLYFSIKDGEVKQISTSISDYLPFDKSISWLSISAVLFIYCLVYFSAAPFVLIVISILNWRRKKPSIKIKKWVYLLNVVGTAFIVNIILLAIRMLSNSDRGYFEVFPHIVANYVLTIASLVFIIFILVNWKKATLMKLQRAIYLLSIVTIVILIFLLITWQFYS</sequence>
<keyword evidence="1" id="KW-0472">Membrane</keyword>
<feature type="transmembrane region" description="Helical" evidence="1">
    <location>
        <begin position="532"/>
        <end position="552"/>
    </location>
</feature>
<keyword evidence="4" id="KW-0378">Hydrolase</keyword>
<dbReference type="Pfam" id="PF00144">
    <property type="entry name" value="Beta-lactamase"/>
    <property type="match status" value="1"/>
</dbReference>
<feature type="signal peptide" evidence="2">
    <location>
        <begin position="1"/>
        <end position="23"/>
    </location>
</feature>
<feature type="domain" description="Beta-lactamase-related" evidence="3">
    <location>
        <begin position="49"/>
        <end position="362"/>
    </location>
</feature>
<keyword evidence="1" id="KW-0812">Transmembrane</keyword>
<feature type="transmembrane region" description="Helical" evidence="1">
    <location>
        <begin position="572"/>
        <end position="590"/>
    </location>
</feature>
<name>A0A921FZS7_SPOPS</name>
<reference evidence="4" key="2">
    <citation type="submission" date="2021-09" db="EMBL/GenBank/DDBJ databases">
        <authorList>
            <person name="Gilroy R."/>
        </authorList>
    </citation>
    <scope>NUCLEOTIDE SEQUENCE</scope>
    <source>
        <strain evidence="4">CHK171-7178</strain>
    </source>
</reference>
<keyword evidence="1" id="KW-1133">Transmembrane helix</keyword>
<dbReference type="GO" id="GO:0016787">
    <property type="term" value="F:hydrolase activity"/>
    <property type="evidence" value="ECO:0007669"/>
    <property type="project" value="UniProtKB-KW"/>
</dbReference>
<dbReference type="PANTHER" id="PTHR46825:SF9">
    <property type="entry name" value="BETA-LACTAMASE-RELATED DOMAIN-CONTAINING PROTEIN"/>
    <property type="match status" value="1"/>
</dbReference>
<proteinExistence type="predicted"/>
<organism evidence="4 5">
    <name type="scientific">Sporosarcina psychrophila</name>
    <name type="common">Bacillus psychrophilus</name>
    <dbReference type="NCBI Taxonomy" id="1476"/>
    <lineage>
        <taxon>Bacteria</taxon>
        <taxon>Bacillati</taxon>
        <taxon>Bacillota</taxon>
        <taxon>Bacilli</taxon>
        <taxon>Bacillales</taxon>
        <taxon>Caryophanaceae</taxon>
        <taxon>Sporosarcina</taxon>
    </lineage>
</organism>
<dbReference type="AlphaFoldDB" id="A0A921FZS7"/>
<feature type="transmembrane region" description="Helical" evidence="1">
    <location>
        <begin position="490"/>
        <end position="520"/>
    </location>
</feature>
<dbReference type="InterPro" id="IPR050491">
    <property type="entry name" value="AmpC-like"/>
</dbReference>
<protein>
    <submittedName>
        <fullName evidence="4">Serine hydrolase</fullName>
    </submittedName>
</protein>
<comment type="caution">
    <text evidence="4">The sequence shown here is derived from an EMBL/GenBank/DDBJ whole genome shotgun (WGS) entry which is preliminary data.</text>
</comment>
<evidence type="ECO:0000259" key="3">
    <source>
        <dbReference type="Pfam" id="PF00144"/>
    </source>
</evidence>
<evidence type="ECO:0000313" key="5">
    <source>
        <dbReference type="Proteomes" id="UP000698173"/>
    </source>
</evidence>
<dbReference type="InterPro" id="IPR001466">
    <property type="entry name" value="Beta-lactam-related"/>
</dbReference>
<dbReference type="Gene3D" id="3.40.710.10">
    <property type="entry name" value="DD-peptidase/beta-lactamase superfamily"/>
    <property type="match status" value="1"/>
</dbReference>
<dbReference type="SUPFAM" id="SSF56601">
    <property type="entry name" value="beta-lactamase/transpeptidase-like"/>
    <property type="match status" value="1"/>
</dbReference>
<evidence type="ECO:0000256" key="1">
    <source>
        <dbReference type="SAM" id="Phobius"/>
    </source>
</evidence>
<evidence type="ECO:0000256" key="2">
    <source>
        <dbReference type="SAM" id="SignalP"/>
    </source>
</evidence>
<dbReference type="InterPro" id="IPR012338">
    <property type="entry name" value="Beta-lactam/transpept-like"/>
</dbReference>
<feature type="chain" id="PRO_5037710568" evidence="2">
    <location>
        <begin position="24"/>
        <end position="624"/>
    </location>
</feature>
<dbReference type="PANTHER" id="PTHR46825">
    <property type="entry name" value="D-ALANYL-D-ALANINE-CARBOXYPEPTIDASE/ENDOPEPTIDASE AMPH"/>
    <property type="match status" value="1"/>
</dbReference>
<dbReference type="Proteomes" id="UP000698173">
    <property type="component" value="Unassembled WGS sequence"/>
</dbReference>
<evidence type="ECO:0000313" key="4">
    <source>
        <dbReference type="EMBL" id="HJF31171.1"/>
    </source>
</evidence>
<accession>A0A921FZS7</accession>
<dbReference type="EMBL" id="DYWT01000090">
    <property type="protein sequence ID" value="HJF31171.1"/>
    <property type="molecule type" value="Genomic_DNA"/>
</dbReference>
<gene>
    <name evidence="4" type="ORF">K8V56_05250</name>
</gene>
<reference evidence="4" key="1">
    <citation type="journal article" date="2021" name="PeerJ">
        <title>Extensive microbial diversity within the chicken gut microbiome revealed by metagenomics and culture.</title>
        <authorList>
            <person name="Gilroy R."/>
            <person name="Ravi A."/>
            <person name="Getino M."/>
            <person name="Pursley I."/>
            <person name="Horton D.L."/>
            <person name="Alikhan N.F."/>
            <person name="Baker D."/>
            <person name="Gharbi K."/>
            <person name="Hall N."/>
            <person name="Watson M."/>
            <person name="Adriaenssens E.M."/>
            <person name="Foster-Nyarko E."/>
            <person name="Jarju S."/>
            <person name="Secka A."/>
            <person name="Antonio M."/>
            <person name="Oren A."/>
            <person name="Chaudhuri R.R."/>
            <person name="La Ragione R."/>
            <person name="Hildebrand F."/>
            <person name="Pallen M.J."/>
        </authorList>
    </citation>
    <scope>NUCLEOTIDE SEQUENCE</scope>
    <source>
        <strain evidence="4">CHK171-7178</strain>
    </source>
</reference>
<feature type="transmembrane region" description="Helical" evidence="1">
    <location>
        <begin position="602"/>
        <end position="623"/>
    </location>
</feature>
<keyword evidence="2" id="KW-0732">Signal</keyword>